<keyword evidence="2 6" id="KW-0812">Transmembrane</keyword>
<dbReference type="InterPro" id="IPR002035">
    <property type="entry name" value="VWF_A"/>
</dbReference>
<dbReference type="InterPro" id="IPR036465">
    <property type="entry name" value="vWFA_dom_sf"/>
</dbReference>
<feature type="compositionally biased region" description="Gly residues" evidence="5">
    <location>
        <begin position="175"/>
        <end position="198"/>
    </location>
</feature>
<feature type="transmembrane region" description="Helical" evidence="6">
    <location>
        <begin position="787"/>
        <end position="805"/>
    </location>
</feature>
<dbReference type="GO" id="GO:0004930">
    <property type="term" value="F:G protein-coupled receptor activity"/>
    <property type="evidence" value="ECO:0007669"/>
    <property type="project" value="InterPro"/>
</dbReference>
<sequence length="1130" mass="124029">MLKKNRSTGIRMLPINWRSETSKPVQPHMQKSYCYEFPLGGTATFLFHNSTTFFVPNDTYRLRVLAVGGGGGGCGGIRREIGKSGDVAVNIVHVSGPAAINVSVGRGGLGAKDHSVESISNGGSSHFGNYLAVPGGPGCSKSKSEYSLSQLKGIRHLRMSKITKGVNGESKGSSLKGGEGGILINGSGPSGKQGGGDSSAFGGTGYGAGGGGGGAVYLHSGPLIYSGGMGAEGVVYIEMQHSVCSGPVDIVFAVESRHSESEFEQQLTFIQNIIKSFQISPDNVRVALIAYGNEAHLKFGFHEFKELSNLLKEVASIKNDLKESSVVHFAKLYETALITFHAESRTSVLSSKAFIVLTFAENVTQNDSMQNLVSSALSKRILMSVVAMRNKSKEEDFLSLVEDKHNVFTGEATHITNKLPWIVDLICQAPSARKSDFSSKAASLLLSTSEVVASSSLSKNVTSLYWHTPSVYAENISTETIYRHSSAVATITVSATVLVKSSVHSRINSRRTVEELERDLDDVLSFNVSLIDPDDIVNVKSYISLAGDLLAESHRIPNASEASFTFRTCLPLSALRGIEFMLVKKVETIGLTVAEQLVPTSSGYKTKTLSSGKVDIEVASVNLTQLEQLSLPDNPNRSYEVSSLEQIGRVVIPLEAFASNTSVLGQAVWMMFDPLTAMDDSSEIVVRSRIMNIVVKPHRTQEFERPVEMTFWPSQPSKEHELPLSIITYVGCGLSVLGCLLTILTYSLLPSVRSQRILIHMNLVTALVVAQVLFLVAAFAVSPRTSRFNLVIVTMVMSVTSRMLNEETPSSVRSLTKAFITLLPILGLTWVFGLLAVNNDSVLFEYIFAILNSLQVRREFKRKLHNLRAQRHPSHSSNPNTPRCTLDSDMTKERKTSSPVEQGSNLHMAIKLLKAENANLEKIIILLKTENQNMQRKMKELEYQNDRFKITQNQLKAELKREKEMVRYLHNLNKKYERTLQKKEAESRQLRKEAKEAEMRSLKRETKDVNNNAKETGKDTEIRRPQPPKRSDSFKRNKDLAAIKADQGINTMSNQTASLKPKQPAQIAPTIKQSNSSDDITCEWEDVTDVLGFLNEKVNQFERLLLETGGSSKSGSGSGYSSSDSMTSTK</sequence>
<dbReference type="Pfam" id="PF00092">
    <property type="entry name" value="VWA"/>
    <property type="match status" value="1"/>
</dbReference>
<feature type="compositionally biased region" description="Basic and acidic residues" evidence="5">
    <location>
        <begin position="1015"/>
        <end position="1041"/>
    </location>
</feature>
<dbReference type="Pfam" id="PF00002">
    <property type="entry name" value="7tm_2"/>
    <property type="match status" value="2"/>
</dbReference>
<comment type="caution">
    <text evidence="8">The sequence shown here is derived from an EMBL/GenBank/DDBJ whole genome shotgun (WGS) entry which is preliminary data.</text>
</comment>
<feature type="compositionally biased region" description="Basic and acidic residues" evidence="5">
    <location>
        <begin position="980"/>
        <end position="1008"/>
    </location>
</feature>
<evidence type="ECO:0000256" key="3">
    <source>
        <dbReference type="ARBA" id="ARBA00022989"/>
    </source>
</evidence>
<evidence type="ECO:0000259" key="7">
    <source>
        <dbReference type="PROSITE" id="PS50234"/>
    </source>
</evidence>
<dbReference type="Proteomes" id="UP000225706">
    <property type="component" value="Unassembled WGS sequence"/>
</dbReference>
<feature type="transmembrane region" description="Helical" evidence="6">
    <location>
        <begin position="726"/>
        <end position="749"/>
    </location>
</feature>
<dbReference type="GO" id="GO:0005886">
    <property type="term" value="C:plasma membrane"/>
    <property type="evidence" value="ECO:0007669"/>
    <property type="project" value="TreeGrafter"/>
</dbReference>
<keyword evidence="8" id="KW-0675">Receptor</keyword>
<dbReference type="STRING" id="50429.A0A2B4R620"/>
<dbReference type="Gene3D" id="1.20.1070.10">
    <property type="entry name" value="Rhodopsin 7-helix transmembrane proteins"/>
    <property type="match status" value="2"/>
</dbReference>
<name>A0A2B4R620_STYPI</name>
<feature type="transmembrane region" description="Helical" evidence="6">
    <location>
        <begin position="817"/>
        <end position="837"/>
    </location>
</feature>
<dbReference type="EMBL" id="LSMT01000895">
    <property type="protein sequence ID" value="PFX13794.1"/>
    <property type="molecule type" value="Genomic_DNA"/>
</dbReference>
<comment type="subcellular location">
    <subcellularLocation>
        <location evidence="1">Membrane</location>
        <topology evidence="1">Multi-pass membrane protein</topology>
    </subcellularLocation>
</comment>
<dbReference type="OrthoDB" id="5317514at2759"/>
<feature type="region of interest" description="Disordered" evidence="5">
    <location>
        <begin position="165"/>
        <end position="198"/>
    </location>
</feature>
<reference evidence="9" key="1">
    <citation type="journal article" date="2017" name="bioRxiv">
        <title>Comparative analysis of the genomes of Stylophora pistillata and Acropora digitifera provides evidence for extensive differences between species of corals.</title>
        <authorList>
            <person name="Voolstra C.R."/>
            <person name="Li Y."/>
            <person name="Liew Y.J."/>
            <person name="Baumgarten S."/>
            <person name="Zoccola D."/>
            <person name="Flot J.-F."/>
            <person name="Tambutte S."/>
            <person name="Allemand D."/>
            <person name="Aranda M."/>
        </authorList>
    </citation>
    <scope>NUCLEOTIDE SEQUENCE [LARGE SCALE GENOMIC DNA]</scope>
</reference>
<dbReference type="SMART" id="SM00327">
    <property type="entry name" value="VWA"/>
    <property type="match status" value="1"/>
</dbReference>
<feature type="compositionally biased region" description="Polar residues" evidence="5">
    <location>
        <begin position="1048"/>
        <end position="1058"/>
    </location>
</feature>
<dbReference type="InterPro" id="IPR000832">
    <property type="entry name" value="GPCR_2_secretin-like"/>
</dbReference>
<evidence type="ECO:0000256" key="1">
    <source>
        <dbReference type="ARBA" id="ARBA00004141"/>
    </source>
</evidence>
<dbReference type="PANTHER" id="PTHR12011">
    <property type="entry name" value="ADHESION G-PROTEIN COUPLED RECEPTOR"/>
    <property type="match status" value="1"/>
</dbReference>
<feature type="transmembrane region" description="Helical" evidence="6">
    <location>
        <begin position="761"/>
        <end position="781"/>
    </location>
</feature>
<evidence type="ECO:0000256" key="6">
    <source>
        <dbReference type="SAM" id="Phobius"/>
    </source>
</evidence>
<feature type="compositionally biased region" description="Low complexity" evidence="5">
    <location>
        <begin position="1108"/>
        <end position="1130"/>
    </location>
</feature>
<dbReference type="SUPFAM" id="SSF53300">
    <property type="entry name" value="vWA-like"/>
    <property type="match status" value="1"/>
</dbReference>
<protein>
    <submittedName>
        <fullName evidence="8">Putative G-protein coupled receptor 133</fullName>
    </submittedName>
</protein>
<feature type="domain" description="VWFA" evidence="7">
    <location>
        <begin position="249"/>
        <end position="426"/>
    </location>
</feature>
<dbReference type="PANTHER" id="PTHR12011:SF347">
    <property type="entry name" value="FI21270P1-RELATED"/>
    <property type="match status" value="1"/>
</dbReference>
<accession>A0A2B4R620</accession>
<feature type="region of interest" description="Disordered" evidence="5">
    <location>
        <begin position="1107"/>
        <end position="1130"/>
    </location>
</feature>
<keyword evidence="4 6" id="KW-0472">Membrane</keyword>
<evidence type="ECO:0000313" key="9">
    <source>
        <dbReference type="Proteomes" id="UP000225706"/>
    </source>
</evidence>
<feature type="region of interest" description="Disordered" evidence="5">
    <location>
        <begin position="980"/>
        <end position="1077"/>
    </location>
</feature>
<evidence type="ECO:0000256" key="2">
    <source>
        <dbReference type="ARBA" id="ARBA00022692"/>
    </source>
</evidence>
<evidence type="ECO:0000256" key="4">
    <source>
        <dbReference type="ARBA" id="ARBA00023136"/>
    </source>
</evidence>
<organism evidence="8 9">
    <name type="scientific">Stylophora pistillata</name>
    <name type="common">Smooth cauliflower coral</name>
    <dbReference type="NCBI Taxonomy" id="50429"/>
    <lineage>
        <taxon>Eukaryota</taxon>
        <taxon>Metazoa</taxon>
        <taxon>Cnidaria</taxon>
        <taxon>Anthozoa</taxon>
        <taxon>Hexacorallia</taxon>
        <taxon>Scleractinia</taxon>
        <taxon>Astrocoeniina</taxon>
        <taxon>Pocilloporidae</taxon>
        <taxon>Stylophora</taxon>
    </lineage>
</organism>
<dbReference type="InterPro" id="IPR049304">
    <property type="entry name" value="Gly_rich_dom"/>
</dbReference>
<dbReference type="PROSITE" id="PS50234">
    <property type="entry name" value="VWFA"/>
    <property type="match status" value="1"/>
</dbReference>
<dbReference type="AlphaFoldDB" id="A0A2B4R620"/>
<dbReference type="Gene3D" id="3.40.50.410">
    <property type="entry name" value="von Willebrand factor, type A domain"/>
    <property type="match status" value="1"/>
</dbReference>
<keyword evidence="3 6" id="KW-1133">Transmembrane helix</keyword>
<proteinExistence type="predicted"/>
<feature type="region of interest" description="Disordered" evidence="5">
    <location>
        <begin position="867"/>
        <end position="901"/>
    </location>
</feature>
<evidence type="ECO:0000256" key="5">
    <source>
        <dbReference type="SAM" id="MobiDB-lite"/>
    </source>
</evidence>
<evidence type="ECO:0000313" key="8">
    <source>
        <dbReference type="EMBL" id="PFX13794.1"/>
    </source>
</evidence>
<gene>
    <name evidence="8" type="primary">GPR133</name>
    <name evidence="8" type="ORF">AWC38_SpisGene22097</name>
</gene>
<dbReference type="Pfam" id="PF21722">
    <property type="entry name" value="Gly_rich_2"/>
    <property type="match status" value="1"/>
</dbReference>
<keyword evidence="9" id="KW-1185">Reference proteome</keyword>